<accession>A0ABW3PAM5</accession>
<keyword evidence="1" id="KW-0732">Signal</keyword>
<keyword evidence="4" id="KW-1185">Reference proteome</keyword>
<evidence type="ECO:0000256" key="1">
    <source>
        <dbReference type="SAM" id="SignalP"/>
    </source>
</evidence>
<dbReference type="Proteomes" id="UP001597206">
    <property type="component" value="Unassembled WGS sequence"/>
</dbReference>
<dbReference type="RefSeq" id="WP_379032888.1">
    <property type="nucleotide sequence ID" value="NZ_JBHTLN010000001.1"/>
</dbReference>
<gene>
    <name evidence="3" type="ORF">ACFQ2T_08120</name>
</gene>
<dbReference type="EMBL" id="JBHTLN010000001">
    <property type="protein sequence ID" value="MFD1122463.1"/>
    <property type="molecule type" value="Genomic_DNA"/>
</dbReference>
<dbReference type="InterPro" id="IPR022548">
    <property type="entry name" value="DUF2846"/>
</dbReference>
<feature type="chain" id="PRO_5045968590" evidence="1">
    <location>
        <begin position="22"/>
        <end position="152"/>
    </location>
</feature>
<dbReference type="InterPro" id="IPR016596">
    <property type="entry name" value="UCP012335"/>
</dbReference>
<dbReference type="Pfam" id="PF11008">
    <property type="entry name" value="DUF2846"/>
    <property type="match status" value="1"/>
</dbReference>
<name>A0ABW3PAM5_9PROT</name>
<evidence type="ECO:0000313" key="4">
    <source>
        <dbReference type="Proteomes" id="UP001597206"/>
    </source>
</evidence>
<organism evidence="3 4">
    <name type="scientific">Methylophilus flavus</name>
    <dbReference type="NCBI Taxonomy" id="640084"/>
    <lineage>
        <taxon>Bacteria</taxon>
        <taxon>Pseudomonadati</taxon>
        <taxon>Pseudomonadota</taxon>
        <taxon>Betaproteobacteria</taxon>
        <taxon>Nitrosomonadales</taxon>
        <taxon>Methylophilaceae</taxon>
        <taxon>Methylophilus</taxon>
    </lineage>
</organism>
<protein>
    <submittedName>
        <fullName evidence="3">DUF2846 domain-containing protein</fullName>
    </submittedName>
</protein>
<comment type="caution">
    <text evidence="3">The sequence shown here is derived from an EMBL/GenBank/DDBJ whole genome shotgun (WGS) entry which is preliminary data.</text>
</comment>
<feature type="domain" description="DUF2846" evidence="2">
    <location>
        <begin position="40"/>
        <end position="125"/>
    </location>
</feature>
<sequence>MNNKTLLVALSAFLIVGCASVPMESSQKTSDAKKFQPPADGKSGLYVYRYGSFGGALKKDVWVDGKCLGETAPNVFFFQEVSANQEHKISTESEFSPNDLLLKTESGKNYFIQQYIKFGVAVGGAGLKLVDEVEGQKQISGLGLASQGHCSQ</sequence>
<reference evidence="4" key="1">
    <citation type="journal article" date="2019" name="Int. J. Syst. Evol. Microbiol.">
        <title>The Global Catalogue of Microorganisms (GCM) 10K type strain sequencing project: providing services to taxonomists for standard genome sequencing and annotation.</title>
        <authorList>
            <consortium name="The Broad Institute Genomics Platform"/>
            <consortium name="The Broad Institute Genome Sequencing Center for Infectious Disease"/>
            <person name="Wu L."/>
            <person name="Ma J."/>
        </authorList>
    </citation>
    <scope>NUCLEOTIDE SEQUENCE [LARGE SCALE GENOMIC DNA]</scope>
    <source>
        <strain evidence="4">CCUG 58411</strain>
    </source>
</reference>
<dbReference type="PIRSF" id="PIRSF012335">
    <property type="entry name" value="UCP012335"/>
    <property type="match status" value="1"/>
</dbReference>
<feature type="signal peptide" evidence="1">
    <location>
        <begin position="1"/>
        <end position="21"/>
    </location>
</feature>
<dbReference type="PROSITE" id="PS51257">
    <property type="entry name" value="PROKAR_LIPOPROTEIN"/>
    <property type="match status" value="1"/>
</dbReference>
<proteinExistence type="predicted"/>
<evidence type="ECO:0000259" key="2">
    <source>
        <dbReference type="Pfam" id="PF11008"/>
    </source>
</evidence>
<evidence type="ECO:0000313" key="3">
    <source>
        <dbReference type="EMBL" id="MFD1122463.1"/>
    </source>
</evidence>